<dbReference type="KEGG" id="lcre:Pla8534_62760"/>
<accession>A0A518E2T8</accession>
<keyword evidence="2" id="KW-1185">Reference proteome</keyword>
<dbReference type="AlphaFoldDB" id="A0A518E2T8"/>
<dbReference type="RefSeq" id="WP_145057634.1">
    <property type="nucleotide sequence ID" value="NZ_CP036433.1"/>
</dbReference>
<evidence type="ECO:0000313" key="2">
    <source>
        <dbReference type="Proteomes" id="UP000317648"/>
    </source>
</evidence>
<reference evidence="1 2" key="1">
    <citation type="submission" date="2019-02" db="EMBL/GenBank/DDBJ databases">
        <title>Deep-cultivation of Planctomycetes and their phenomic and genomic characterization uncovers novel biology.</title>
        <authorList>
            <person name="Wiegand S."/>
            <person name="Jogler M."/>
            <person name="Boedeker C."/>
            <person name="Pinto D."/>
            <person name="Vollmers J."/>
            <person name="Rivas-Marin E."/>
            <person name="Kohn T."/>
            <person name="Peeters S.H."/>
            <person name="Heuer A."/>
            <person name="Rast P."/>
            <person name="Oberbeckmann S."/>
            <person name="Bunk B."/>
            <person name="Jeske O."/>
            <person name="Meyerdierks A."/>
            <person name="Storesund J.E."/>
            <person name="Kallscheuer N."/>
            <person name="Luecker S."/>
            <person name="Lage O.M."/>
            <person name="Pohl T."/>
            <person name="Merkel B.J."/>
            <person name="Hornburger P."/>
            <person name="Mueller R.-W."/>
            <person name="Bruemmer F."/>
            <person name="Labrenz M."/>
            <person name="Spormann A.M."/>
            <person name="Op den Camp H."/>
            <person name="Overmann J."/>
            <person name="Amann R."/>
            <person name="Jetten M.S.M."/>
            <person name="Mascher T."/>
            <person name="Medema M.H."/>
            <person name="Devos D.P."/>
            <person name="Kaster A.-K."/>
            <person name="Ovreas L."/>
            <person name="Rohde M."/>
            <person name="Galperin M.Y."/>
            <person name="Jogler C."/>
        </authorList>
    </citation>
    <scope>NUCLEOTIDE SEQUENCE [LARGE SCALE GENOMIC DNA]</scope>
    <source>
        <strain evidence="1 2">Pla85_3_4</strain>
    </source>
</reference>
<gene>
    <name evidence="1" type="ORF">Pla8534_62760</name>
</gene>
<organism evidence="1 2">
    <name type="scientific">Lignipirellula cremea</name>
    <dbReference type="NCBI Taxonomy" id="2528010"/>
    <lineage>
        <taxon>Bacteria</taxon>
        <taxon>Pseudomonadati</taxon>
        <taxon>Planctomycetota</taxon>
        <taxon>Planctomycetia</taxon>
        <taxon>Pirellulales</taxon>
        <taxon>Pirellulaceae</taxon>
        <taxon>Lignipirellula</taxon>
    </lineage>
</organism>
<proteinExistence type="predicted"/>
<protein>
    <submittedName>
        <fullName evidence="1">Uncharacterized protein</fullName>
    </submittedName>
</protein>
<name>A0A518E2T8_9BACT</name>
<dbReference type="EMBL" id="CP036433">
    <property type="protein sequence ID" value="QDU98408.1"/>
    <property type="molecule type" value="Genomic_DNA"/>
</dbReference>
<evidence type="ECO:0000313" key="1">
    <source>
        <dbReference type="EMBL" id="QDU98408.1"/>
    </source>
</evidence>
<dbReference type="Proteomes" id="UP000317648">
    <property type="component" value="Chromosome"/>
</dbReference>
<sequence>MAKFYVESGSNLQEVVVADNLIEALLKALRRVSDRNELQLADVVIVNERGFVWQREGHELHGDEIVIPTRLLLGEPAEDIQN</sequence>